<comment type="catalytic activity">
    <reaction evidence="1">
        <text>Catalyzes the rearrangement of -S-S- bonds in proteins.</text>
        <dbReference type="EC" id="5.3.4.1"/>
    </reaction>
</comment>
<keyword evidence="9" id="KW-0325">Glycoprotein</keyword>
<dbReference type="GO" id="GO:0005788">
    <property type="term" value="C:endoplasmic reticulum lumen"/>
    <property type="evidence" value="ECO:0007669"/>
    <property type="project" value="UniProtKB-SubCell"/>
</dbReference>
<evidence type="ECO:0000256" key="1">
    <source>
        <dbReference type="ARBA" id="ARBA00001182"/>
    </source>
</evidence>
<keyword evidence="10" id="KW-0413">Isomerase</keyword>
<dbReference type="SUPFAM" id="SSF52833">
    <property type="entry name" value="Thioredoxin-like"/>
    <property type="match status" value="4"/>
</dbReference>
<gene>
    <name evidence="16" type="ORF">SASPL_141931</name>
</gene>
<feature type="domain" description="Thioredoxin" evidence="15">
    <location>
        <begin position="401"/>
        <end position="529"/>
    </location>
</feature>
<evidence type="ECO:0000256" key="8">
    <source>
        <dbReference type="ARBA" id="ARBA00023157"/>
    </source>
</evidence>
<evidence type="ECO:0000313" key="17">
    <source>
        <dbReference type="Proteomes" id="UP000298416"/>
    </source>
</evidence>
<dbReference type="EC" id="5.3.4.1" evidence="4"/>
<dbReference type="FunFam" id="3.40.30.10:FF:000204">
    <property type="entry name" value="Protein disulfide isomerase-like 1-6"/>
    <property type="match status" value="1"/>
</dbReference>
<comment type="function">
    <text evidence="12">Acts as a protein-folding catalyst that interacts with nascent polypeptides to catalyze the formation, isomerization, and reduction or oxidation of disulfide bonds.</text>
</comment>
<comment type="subcellular location">
    <subcellularLocation>
        <location evidence="2">Endoplasmic reticulum lumen</location>
    </subcellularLocation>
</comment>
<keyword evidence="6" id="KW-0677">Repeat</keyword>
<evidence type="ECO:0000256" key="4">
    <source>
        <dbReference type="ARBA" id="ARBA00012723"/>
    </source>
</evidence>
<accession>A0A8X8Z8B6</accession>
<dbReference type="AlphaFoldDB" id="A0A8X8Z8B6"/>
<dbReference type="EMBL" id="PNBA02000016">
    <property type="protein sequence ID" value="KAG6395802.1"/>
    <property type="molecule type" value="Genomic_DNA"/>
</dbReference>
<comment type="caution">
    <text evidence="16">The sequence shown here is derived from an EMBL/GenBank/DDBJ whole genome shotgun (WGS) entry which is preliminary data.</text>
</comment>
<keyword evidence="8" id="KW-1015">Disulfide bond</keyword>
<protein>
    <recommendedName>
        <fullName evidence="4">protein disulfide-isomerase</fullName>
        <ecNumber evidence="4">5.3.4.1</ecNumber>
    </recommendedName>
</protein>
<dbReference type="Pfam" id="PF00085">
    <property type="entry name" value="Thioredoxin"/>
    <property type="match status" value="2"/>
</dbReference>
<dbReference type="Gene3D" id="3.40.30.10">
    <property type="entry name" value="Glutaredoxin"/>
    <property type="match status" value="4"/>
</dbReference>
<sequence length="539" mass="59841">MYNPKFSSRTLLLPAILLLLTSAAVFSEIEDADDLGDIDELIAIDDEQENGENSEPATANFESKESGKKSEVLSRAQRVVLELNTDSAKRAIEENEYVLVLGYAPWCVRSAELMPRFAEAANVLKGLGSRVLLAKIDGDRYSKAASSIEIKGFPTLLLCVNGTSRPYTGGFSSHCREEIVVWTRKKTGAPVVGMSSVADANEYLKQHSTYAVGLFDKFEGPDYGEFVKAAAADNEVQFLETSGAEVAKVLYPVGTPTKPFFGLVKSEPEHYTSFDGHFSSDEILHFLENNKFPLVTIMTELNSAKVYSSTNKLQVYVFAEDDDLQKFLKPLQEIAKKFNSQMMFVAVDIREENLAKPFLSLFGLEDSEDSVVVSFDYNSNSKYLLESDITSRNIEEFCTGLVQGTLKPYFKSQTIPDNKNASILTVAGKTFDELVLNNLANIVLEVHTPWCITCETTSKHVQKLAKHFKGLDNLVFARIDASTNEHPKLQVEDYPTLLFYPANDKSNPITLSTKSNLKDLAALINKILITQDDATKDEL</sequence>
<dbReference type="InterPro" id="IPR036249">
    <property type="entry name" value="Thioredoxin-like_sf"/>
</dbReference>
<dbReference type="Proteomes" id="UP000298416">
    <property type="component" value="Unassembled WGS sequence"/>
</dbReference>
<feature type="region of interest" description="Disordered" evidence="13">
    <location>
        <begin position="46"/>
        <end position="69"/>
    </location>
</feature>
<evidence type="ECO:0000256" key="5">
    <source>
        <dbReference type="ARBA" id="ARBA00022729"/>
    </source>
</evidence>
<dbReference type="GO" id="GO:0034976">
    <property type="term" value="P:response to endoplasmic reticulum stress"/>
    <property type="evidence" value="ECO:0007669"/>
    <property type="project" value="TreeGrafter"/>
</dbReference>
<dbReference type="CDD" id="cd02961">
    <property type="entry name" value="PDI_a_family"/>
    <property type="match status" value="1"/>
</dbReference>
<evidence type="ECO:0000256" key="14">
    <source>
        <dbReference type="SAM" id="SignalP"/>
    </source>
</evidence>
<name>A0A8X8Z8B6_SALSN</name>
<feature type="domain" description="Thioredoxin" evidence="15">
    <location>
        <begin position="48"/>
        <end position="209"/>
    </location>
</feature>
<evidence type="ECO:0000256" key="7">
    <source>
        <dbReference type="ARBA" id="ARBA00022824"/>
    </source>
</evidence>
<dbReference type="GO" id="GO:0006457">
    <property type="term" value="P:protein folding"/>
    <property type="evidence" value="ECO:0007669"/>
    <property type="project" value="TreeGrafter"/>
</dbReference>
<dbReference type="FunFam" id="3.40.30.10:FF:000201">
    <property type="entry name" value="Protein disulfide isomerase-like 1-5"/>
    <property type="match status" value="1"/>
</dbReference>
<evidence type="ECO:0000256" key="10">
    <source>
        <dbReference type="ARBA" id="ARBA00023235"/>
    </source>
</evidence>
<keyword evidence="5 14" id="KW-0732">Signal</keyword>
<dbReference type="PANTHER" id="PTHR18929">
    <property type="entry name" value="PROTEIN DISULFIDE ISOMERASE"/>
    <property type="match status" value="1"/>
</dbReference>
<dbReference type="CDD" id="cd02982">
    <property type="entry name" value="PDI_b'_family"/>
    <property type="match status" value="1"/>
</dbReference>
<dbReference type="GO" id="GO:0003756">
    <property type="term" value="F:protein disulfide isomerase activity"/>
    <property type="evidence" value="ECO:0007669"/>
    <property type="project" value="UniProtKB-EC"/>
</dbReference>
<evidence type="ECO:0000313" key="16">
    <source>
        <dbReference type="EMBL" id="KAG6395802.1"/>
    </source>
</evidence>
<organism evidence="16">
    <name type="scientific">Salvia splendens</name>
    <name type="common">Scarlet sage</name>
    <dbReference type="NCBI Taxonomy" id="180675"/>
    <lineage>
        <taxon>Eukaryota</taxon>
        <taxon>Viridiplantae</taxon>
        <taxon>Streptophyta</taxon>
        <taxon>Embryophyta</taxon>
        <taxon>Tracheophyta</taxon>
        <taxon>Spermatophyta</taxon>
        <taxon>Magnoliopsida</taxon>
        <taxon>eudicotyledons</taxon>
        <taxon>Gunneridae</taxon>
        <taxon>Pentapetalae</taxon>
        <taxon>asterids</taxon>
        <taxon>lamiids</taxon>
        <taxon>Lamiales</taxon>
        <taxon>Lamiaceae</taxon>
        <taxon>Nepetoideae</taxon>
        <taxon>Mentheae</taxon>
        <taxon>Salviinae</taxon>
        <taxon>Salvia</taxon>
        <taxon>Salvia subgen. Calosphace</taxon>
        <taxon>core Calosphace</taxon>
    </lineage>
</organism>
<proteinExistence type="inferred from homology"/>
<dbReference type="FunFam" id="3.40.30.10:FF:000042">
    <property type="entry name" value="protein disulfide-isomerase A2"/>
    <property type="match status" value="1"/>
</dbReference>
<evidence type="ECO:0000259" key="15">
    <source>
        <dbReference type="PROSITE" id="PS51352"/>
    </source>
</evidence>
<reference evidence="16" key="1">
    <citation type="submission" date="2018-01" db="EMBL/GenBank/DDBJ databases">
        <authorList>
            <person name="Mao J.F."/>
        </authorList>
    </citation>
    <scope>NUCLEOTIDE SEQUENCE</scope>
    <source>
        <strain evidence="16">Huo1</strain>
        <tissue evidence="16">Leaf</tissue>
    </source>
</reference>
<evidence type="ECO:0000256" key="2">
    <source>
        <dbReference type="ARBA" id="ARBA00004319"/>
    </source>
</evidence>
<dbReference type="Pfam" id="PF13848">
    <property type="entry name" value="Thioredoxin_6"/>
    <property type="match status" value="1"/>
</dbReference>
<dbReference type="CDD" id="cd02981">
    <property type="entry name" value="PDI_b_family"/>
    <property type="match status" value="1"/>
</dbReference>
<evidence type="ECO:0000256" key="3">
    <source>
        <dbReference type="ARBA" id="ARBA00006347"/>
    </source>
</evidence>
<keyword evidence="7" id="KW-0256">Endoplasmic reticulum</keyword>
<keyword evidence="17" id="KW-1185">Reference proteome</keyword>
<evidence type="ECO:0000256" key="12">
    <source>
        <dbReference type="ARBA" id="ARBA00054003"/>
    </source>
</evidence>
<comment type="similarity">
    <text evidence="3">Belongs to the protein disulfide isomerase family.</text>
</comment>
<dbReference type="InterPro" id="IPR013766">
    <property type="entry name" value="Thioredoxin_domain"/>
</dbReference>
<reference evidence="16" key="2">
    <citation type="submission" date="2020-08" db="EMBL/GenBank/DDBJ databases">
        <title>Plant Genome Project.</title>
        <authorList>
            <person name="Zhang R.-G."/>
        </authorList>
    </citation>
    <scope>NUCLEOTIDE SEQUENCE</scope>
    <source>
        <strain evidence="16">Huo1</strain>
        <tissue evidence="16">Leaf</tissue>
    </source>
</reference>
<evidence type="ECO:0000256" key="6">
    <source>
        <dbReference type="ARBA" id="ARBA00022737"/>
    </source>
</evidence>
<evidence type="ECO:0000256" key="11">
    <source>
        <dbReference type="ARBA" id="ARBA00023284"/>
    </source>
</evidence>
<dbReference type="PROSITE" id="PS51352">
    <property type="entry name" value="THIOREDOXIN_2"/>
    <property type="match status" value="2"/>
</dbReference>
<dbReference type="FunFam" id="3.40.30.10:FF:000134">
    <property type="entry name" value="Protein disulfide-isomerase"/>
    <property type="match status" value="1"/>
</dbReference>
<feature type="signal peptide" evidence="14">
    <location>
        <begin position="1"/>
        <end position="27"/>
    </location>
</feature>
<dbReference type="PANTHER" id="PTHR18929:SF189">
    <property type="entry name" value="PROTEIN DISULFIDE ISOMERASE-LIKE 1-5-RELATED"/>
    <property type="match status" value="1"/>
</dbReference>
<evidence type="ECO:0000256" key="9">
    <source>
        <dbReference type="ARBA" id="ARBA00023180"/>
    </source>
</evidence>
<keyword evidence="11" id="KW-0676">Redox-active center</keyword>
<feature type="chain" id="PRO_5036463678" description="protein disulfide-isomerase" evidence="14">
    <location>
        <begin position="28"/>
        <end position="539"/>
    </location>
</feature>
<evidence type="ECO:0000256" key="13">
    <source>
        <dbReference type="SAM" id="MobiDB-lite"/>
    </source>
</evidence>